<dbReference type="EMBL" id="FNNG01000007">
    <property type="protein sequence ID" value="SDX16523.1"/>
    <property type="molecule type" value="Genomic_DNA"/>
</dbReference>
<accession>A0A1H2ZGA5</accession>
<evidence type="ECO:0000313" key="1">
    <source>
        <dbReference type="EMBL" id="SDX16523.1"/>
    </source>
</evidence>
<protein>
    <submittedName>
        <fullName evidence="1">Putative sensory transduction regulator</fullName>
    </submittedName>
</protein>
<name>A0A1H2ZGA5_9FIRM</name>
<dbReference type="AlphaFoldDB" id="A0A1H2ZGA5"/>
<gene>
    <name evidence="1" type="ORF">SAMN05660923_01833</name>
</gene>
<dbReference type="RefSeq" id="WP_093752987.1">
    <property type="nucleotide sequence ID" value="NZ_BSYN01000003.1"/>
</dbReference>
<organism evidence="1 2">
    <name type="scientific">Tepidimicrobium xylanilyticum</name>
    <dbReference type="NCBI Taxonomy" id="1123352"/>
    <lineage>
        <taxon>Bacteria</taxon>
        <taxon>Bacillati</taxon>
        <taxon>Bacillota</taxon>
        <taxon>Tissierellia</taxon>
        <taxon>Tissierellales</taxon>
        <taxon>Tepidimicrobiaceae</taxon>
        <taxon>Tepidimicrobium</taxon>
    </lineage>
</organism>
<reference evidence="1 2" key="1">
    <citation type="submission" date="2016-10" db="EMBL/GenBank/DDBJ databases">
        <authorList>
            <person name="de Groot N.N."/>
        </authorList>
    </citation>
    <scope>NUCLEOTIDE SEQUENCE [LARGE SCALE GENOMIC DNA]</scope>
    <source>
        <strain evidence="1 2">DSM 23310</strain>
    </source>
</reference>
<keyword evidence="2" id="KW-1185">Reference proteome</keyword>
<evidence type="ECO:0000313" key="2">
    <source>
        <dbReference type="Proteomes" id="UP000198828"/>
    </source>
</evidence>
<proteinExistence type="predicted"/>
<dbReference type="OrthoDB" id="2053303at2"/>
<sequence length="140" mass="16210">MLTSNAQQFRSYLQSQNINLQFNEENDGSTTVVIRETLKTGGNIRILVVFNKTDSLVSVYGGDFINGINPVKRDYVYEAINELNMKYTYLKFVFQNDSIMAQAFTLVDNNFRSEVIMDIILGMLNIIEEEYPKLMRIIWS</sequence>
<dbReference type="Proteomes" id="UP000198828">
    <property type="component" value="Unassembled WGS sequence"/>
</dbReference>